<evidence type="ECO:0000313" key="2">
    <source>
        <dbReference type="EMBL" id="PIT88267.1"/>
    </source>
</evidence>
<dbReference type="SUPFAM" id="SSF53756">
    <property type="entry name" value="UDP-Glycosyltransferase/glycogen phosphorylase"/>
    <property type="match status" value="1"/>
</dbReference>
<name>A0A2M6W638_9BACT</name>
<protein>
    <recommendedName>
        <fullName evidence="1">Glycosyltransferase subfamily 4-like N-terminal domain-containing protein</fullName>
    </recommendedName>
</protein>
<dbReference type="Gene3D" id="3.40.50.2000">
    <property type="entry name" value="Glycogen Phosphorylase B"/>
    <property type="match status" value="1"/>
</dbReference>
<accession>A0A2M6W638</accession>
<dbReference type="InterPro" id="IPR028098">
    <property type="entry name" value="Glyco_trans_4-like_N"/>
</dbReference>
<dbReference type="AlphaFoldDB" id="A0A2M6W638"/>
<organism evidence="2 3">
    <name type="scientific">Candidatus Magasanikbacteria bacterium CG10_big_fil_rev_8_21_14_0_10_36_32</name>
    <dbReference type="NCBI Taxonomy" id="1974646"/>
    <lineage>
        <taxon>Bacteria</taxon>
        <taxon>Candidatus Magasanikiibacteriota</taxon>
    </lineage>
</organism>
<dbReference type="Proteomes" id="UP000231426">
    <property type="component" value="Unassembled WGS sequence"/>
</dbReference>
<evidence type="ECO:0000313" key="3">
    <source>
        <dbReference type="Proteomes" id="UP000231426"/>
    </source>
</evidence>
<feature type="domain" description="Glycosyltransferase subfamily 4-like N-terminal" evidence="1">
    <location>
        <begin position="21"/>
        <end position="154"/>
    </location>
</feature>
<comment type="caution">
    <text evidence="2">The sequence shown here is derived from an EMBL/GenBank/DDBJ whole genome shotgun (WGS) entry which is preliminary data.</text>
</comment>
<reference evidence="3" key="1">
    <citation type="submission" date="2017-09" db="EMBL/GenBank/DDBJ databases">
        <title>Depth-based differentiation of microbial function through sediment-hosted aquifers and enrichment of novel symbionts in the deep terrestrial subsurface.</title>
        <authorList>
            <person name="Probst A.J."/>
            <person name="Ladd B."/>
            <person name="Jarett J.K."/>
            <person name="Geller-Mcgrath D.E."/>
            <person name="Sieber C.M.K."/>
            <person name="Emerson J.B."/>
            <person name="Anantharaman K."/>
            <person name="Thomas B.C."/>
            <person name="Malmstrom R."/>
            <person name="Stieglmeier M."/>
            <person name="Klingl A."/>
            <person name="Woyke T."/>
            <person name="Ryan C.M."/>
            <person name="Banfield J.F."/>
        </authorList>
    </citation>
    <scope>NUCLEOTIDE SEQUENCE [LARGE SCALE GENOMIC DNA]</scope>
</reference>
<dbReference type="EMBL" id="PFBV01000004">
    <property type="protein sequence ID" value="PIT88267.1"/>
    <property type="molecule type" value="Genomic_DNA"/>
</dbReference>
<evidence type="ECO:0000259" key="1">
    <source>
        <dbReference type="Pfam" id="PF13439"/>
    </source>
</evidence>
<sequence>MKVLHIVPSAFDYFNDIRDFVFQLTDHLSDLEVESEIFTLQYGTTTRQTKIEIWQKSPGASFEGHIKINEIIASLDNFDIIHLHCPFLGAARRLLAWKKQNPDRKLIITYYRDIRLTDLFSFFILLYNNYYLPKIFKVADAISCLSAEDLKRTSAWRWMKDKKAIIELKSMADKSENQPNVHLTEDVNNIQLIPAAELAEACIRAYNKLLVK</sequence>
<proteinExistence type="predicted"/>
<dbReference type="Pfam" id="PF13439">
    <property type="entry name" value="Glyco_transf_4"/>
    <property type="match status" value="1"/>
</dbReference>
<gene>
    <name evidence="2" type="ORF">COU29_03300</name>
</gene>